<evidence type="ECO:0000313" key="2">
    <source>
        <dbReference type="Proteomes" id="UP000824243"/>
    </source>
</evidence>
<protein>
    <submittedName>
        <fullName evidence="1">Uncharacterized protein</fullName>
    </submittedName>
</protein>
<evidence type="ECO:0000313" key="1">
    <source>
        <dbReference type="EMBL" id="HIX48378.1"/>
    </source>
</evidence>
<sequence>MVWAEFIMNGGTITGNSAYNGGGVYFSNNGSEYNTFLYGGTVTDNVSRGVFGDSPEDVYTQNGAALVMGDDIQIQIRI</sequence>
<gene>
    <name evidence="1" type="ORF">H9981_05120</name>
</gene>
<dbReference type="AlphaFoldDB" id="A0A9D1VWZ3"/>
<reference evidence="1" key="2">
    <citation type="submission" date="2021-04" db="EMBL/GenBank/DDBJ databases">
        <authorList>
            <person name="Gilroy R."/>
        </authorList>
    </citation>
    <scope>NUCLEOTIDE SEQUENCE</scope>
    <source>
        <strain evidence="1">ChiSjej5B23-15282</strain>
    </source>
</reference>
<reference evidence="1" key="1">
    <citation type="journal article" date="2021" name="PeerJ">
        <title>Extensive microbial diversity within the chicken gut microbiome revealed by metagenomics and culture.</title>
        <authorList>
            <person name="Gilroy R."/>
            <person name="Ravi A."/>
            <person name="Getino M."/>
            <person name="Pursley I."/>
            <person name="Horton D.L."/>
            <person name="Alikhan N.F."/>
            <person name="Baker D."/>
            <person name="Gharbi K."/>
            <person name="Hall N."/>
            <person name="Watson M."/>
            <person name="Adriaenssens E.M."/>
            <person name="Foster-Nyarko E."/>
            <person name="Jarju S."/>
            <person name="Secka A."/>
            <person name="Antonio M."/>
            <person name="Oren A."/>
            <person name="Chaudhuri R.R."/>
            <person name="La Ragione R."/>
            <person name="Hildebrand F."/>
            <person name="Pallen M.J."/>
        </authorList>
    </citation>
    <scope>NUCLEOTIDE SEQUENCE</scope>
    <source>
        <strain evidence="1">ChiSjej5B23-15282</strain>
    </source>
</reference>
<dbReference type="EMBL" id="DXFA01000093">
    <property type="protein sequence ID" value="HIX48378.1"/>
    <property type="molecule type" value="Genomic_DNA"/>
</dbReference>
<dbReference type="Proteomes" id="UP000824243">
    <property type="component" value="Unassembled WGS sequence"/>
</dbReference>
<accession>A0A9D1VWZ3</accession>
<organism evidence="1 2">
    <name type="scientific">Candidatus Mediterraneibacter caccavium</name>
    <dbReference type="NCBI Taxonomy" id="2838661"/>
    <lineage>
        <taxon>Bacteria</taxon>
        <taxon>Bacillati</taxon>
        <taxon>Bacillota</taxon>
        <taxon>Clostridia</taxon>
        <taxon>Lachnospirales</taxon>
        <taxon>Lachnospiraceae</taxon>
        <taxon>Mediterraneibacter</taxon>
    </lineage>
</organism>
<name>A0A9D1VWZ3_9FIRM</name>
<comment type="caution">
    <text evidence="1">The sequence shown here is derived from an EMBL/GenBank/DDBJ whole genome shotgun (WGS) entry which is preliminary data.</text>
</comment>
<proteinExistence type="predicted"/>